<proteinExistence type="predicted"/>
<dbReference type="KEGG" id="plyc:GXP70_07925"/>
<gene>
    <name evidence="1" type="ORF">GXP70_07925</name>
</gene>
<dbReference type="AlphaFoldDB" id="A0A6C0G4P6"/>
<keyword evidence="2" id="KW-1185">Reference proteome</keyword>
<dbReference type="Proteomes" id="UP000476064">
    <property type="component" value="Chromosome"/>
</dbReference>
<sequence>MNNSSYIFNSILNDLGESAVPGFHIKTHGRGGFIYYVEDEYIIPIAIEMPGVDYLDILVFGETEHIKTKYYLKSNHSETLILEERFRIQNLLVKWLEQKGKIHDIQIGK</sequence>
<evidence type="ECO:0000313" key="1">
    <source>
        <dbReference type="EMBL" id="QHT59885.1"/>
    </source>
</evidence>
<organism evidence="1 2">
    <name type="scientific">Paenibacillus lycopersici</name>
    <dbReference type="NCBI Taxonomy" id="2704462"/>
    <lineage>
        <taxon>Bacteria</taxon>
        <taxon>Bacillati</taxon>
        <taxon>Bacillota</taxon>
        <taxon>Bacilli</taxon>
        <taxon>Bacillales</taxon>
        <taxon>Paenibacillaceae</taxon>
        <taxon>Paenibacillus</taxon>
    </lineage>
</organism>
<evidence type="ECO:0000313" key="2">
    <source>
        <dbReference type="Proteomes" id="UP000476064"/>
    </source>
</evidence>
<protein>
    <submittedName>
        <fullName evidence="1">Uncharacterized protein</fullName>
    </submittedName>
</protein>
<accession>A0A6C0G4P6</accession>
<dbReference type="RefSeq" id="WP_162355951.1">
    <property type="nucleotide sequence ID" value="NZ_CP048209.1"/>
</dbReference>
<name>A0A6C0G4P6_9BACL</name>
<reference evidence="1 2" key="1">
    <citation type="submission" date="2020-01" db="EMBL/GenBank/DDBJ databases">
        <title>Paenibacillus sp. nov., isolated from tomato rhizosphere.</title>
        <authorList>
            <person name="Weon H.-Y."/>
            <person name="Lee S.A."/>
        </authorList>
    </citation>
    <scope>NUCLEOTIDE SEQUENCE [LARGE SCALE GENOMIC DNA]</scope>
    <source>
        <strain evidence="1 2">12200R-189</strain>
    </source>
</reference>
<dbReference type="EMBL" id="CP048209">
    <property type="protein sequence ID" value="QHT59885.1"/>
    <property type="molecule type" value="Genomic_DNA"/>
</dbReference>